<keyword evidence="2" id="KW-1185">Reference proteome</keyword>
<dbReference type="RefSeq" id="WP_123666903.1">
    <property type="nucleotide sequence ID" value="NZ_RJKE01000001.1"/>
</dbReference>
<protein>
    <submittedName>
        <fullName evidence="1">Uncharacterized protein</fullName>
    </submittedName>
</protein>
<dbReference type="Proteomes" id="UP000272400">
    <property type="component" value="Unassembled WGS sequence"/>
</dbReference>
<proteinExistence type="predicted"/>
<dbReference type="AlphaFoldDB" id="A0A3N1D2A4"/>
<sequence>MPRRSDGDGRPIDSLGRHRYAVGVDTEHEYGPATDRARSERVTVQWVVQTLTRLYGAAELDLPPAPASPRAGSPLQTRQFWLHHATEHDAAAQRATVEDGITFALAVRRLLRAYGAGEIDLIVTAVDRRPRPR</sequence>
<accession>A0A3N1D2A4</accession>
<evidence type="ECO:0000313" key="2">
    <source>
        <dbReference type="Proteomes" id="UP000272400"/>
    </source>
</evidence>
<name>A0A3N1D2A4_9ACTN</name>
<gene>
    <name evidence="1" type="ORF">EDD29_5265</name>
</gene>
<organism evidence="1 2">
    <name type="scientific">Actinocorallia herbida</name>
    <dbReference type="NCBI Taxonomy" id="58109"/>
    <lineage>
        <taxon>Bacteria</taxon>
        <taxon>Bacillati</taxon>
        <taxon>Actinomycetota</taxon>
        <taxon>Actinomycetes</taxon>
        <taxon>Streptosporangiales</taxon>
        <taxon>Thermomonosporaceae</taxon>
        <taxon>Actinocorallia</taxon>
    </lineage>
</organism>
<reference evidence="1 2" key="1">
    <citation type="submission" date="2018-11" db="EMBL/GenBank/DDBJ databases">
        <title>Sequencing the genomes of 1000 actinobacteria strains.</title>
        <authorList>
            <person name="Klenk H.-P."/>
        </authorList>
    </citation>
    <scope>NUCLEOTIDE SEQUENCE [LARGE SCALE GENOMIC DNA]</scope>
    <source>
        <strain evidence="1 2">DSM 44254</strain>
    </source>
</reference>
<dbReference type="EMBL" id="RJKE01000001">
    <property type="protein sequence ID" value="ROO87642.1"/>
    <property type="molecule type" value="Genomic_DNA"/>
</dbReference>
<comment type="caution">
    <text evidence="1">The sequence shown here is derived from an EMBL/GenBank/DDBJ whole genome shotgun (WGS) entry which is preliminary data.</text>
</comment>
<dbReference type="OrthoDB" id="9913203at2"/>
<evidence type="ECO:0000313" key="1">
    <source>
        <dbReference type="EMBL" id="ROO87642.1"/>
    </source>
</evidence>